<dbReference type="GO" id="GO:0016887">
    <property type="term" value="F:ATP hydrolysis activity"/>
    <property type="evidence" value="ECO:0007669"/>
    <property type="project" value="InterPro"/>
</dbReference>
<protein>
    <submittedName>
        <fullName evidence="12">ABC transporter related protein</fullName>
    </submittedName>
</protein>
<dbReference type="eggNOG" id="COG0444">
    <property type="taxonomic scope" value="Bacteria"/>
</dbReference>
<evidence type="ECO:0000256" key="3">
    <source>
        <dbReference type="ARBA" id="ARBA00022448"/>
    </source>
</evidence>
<dbReference type="HOGENOM" id="CLU_000604_1_23_0"/>
<feature type="region of interest" description="Disordered" evidence="10">
    <location>
        <begin position="281"/>
        <end position="326"/>
    </location>
</feature>
<evidence type="ECO:0000256" key="7">
    <source>
        <dbReference type="ARBA" id="ARBA00022840"/>
    </source>
</evidence>
<dbReference type="PROSITE" id="PS50893">
    <property type="entry name" value="ABC_TRANSPORTER_2"/>
    <property type="match status" value="1"/>
</dbReference>
<keyword evidence="3" id="KW-0813">Transport</keyword>
<organism evidence="13">
    <name type="scientific">Granulicella tundricola (strain ATCC BAA-1859 / DSM 23138 / MP5ACTX9)</name>
    <dbReference type="NCBI Taxonomy" id="1198114"/>
    <lineage>
        <taxon>Bacteria</taxon>
        <taxon>Pseudomonadati</taxon>
        <taxon>Acidobacteriota</taxon>
        <taxon>Terriglobia</taxon>
        <taxon>Terriglobales</taxon>
        <taxon>Acidobacteriaceae</taxon>
        <taxon>Granulicella</taxon>
    </lineage>
</organism>
<keyword evidence="13" id="KW-1185">Reference proteome</keyword>
<keyword evidence="6" id="KW-0547">Nucleotide-binding</keyword>
<dbReference type="PROSITE" id="PS00211">
    <property type="entry name" value="ABC_TRANSPORTER_1"/>
    <property type="match status" value="1"/>
</dbReference>
<dbReference type="Gene3D" id="3.40.50.300">
    <property type="entry name" value="P-loop containing nucleotide triphosphate hydrolases"/>
    <property type="match status" value="1"/>
</dbReference>
<feature type="domain" description="ABC transporter" evidence="11">
    <location>
        <begin position="2"/>
        <end position="250"/>
    </location>
</feature>
<dbReference type="CDD" id="cd03257">
    <property type="entry name" value="ABC_NikE_OppD_transporters"/>
    <property type="match status" value="1"/>
</dbReference>
<dbReference type="SUPFAM" id="SSF52540">
    <property type="entry name" value="P-loop containing nucleoside triphosphate hydrolases"/>
    <property type="match status" value="1"/>
</dbReference>
<accession>E8WZ04</accession>
<dbReference type="OrthoDB" id="9806285at2"/>
<dbReference type="Proteomes" id="UP000000343">
    <property type="component" value="Chromosome"/>
</dbReference>
<comment type="similarity">
    <text evidence="2">Belongs to the ABC transporter superfamily.</text>
</comment>
<dbReference type="InterPro" id="IPR017871">
    <property type="entry name" value="ABC_transporter-like_CS"/>
</dbReference>
<dbReference type="InterPro" id="IPR050388">
    <property type="entry name" value="ABC_Ni/Peptide_Import"/>
</dbReference>
<reference evidence="13" key="1">
    <citation type="submission" date="2011-01" db="EMBL/GenBank/DDBJ databases">
        <title>Complete sequence of chromosome of Acidobacterium sp. MP5ACTX9.</title>
        <authorList>
            <consortium name="US DOE Joint Genome Institute"/>
            <person name="Lucas S."/>
            <person name="Copeland A."/>
            <person name="Lapidus A."/>
            <person name="Cheng J.-F."/>
            <person name="Goodwin L."/>
            <person name="Pitluck S."/>
            <person name="Teshima H."/>
            <person name="Detter J.C."/>
            <person name="Han C."/>
            <person name="Tapia R."/>
            <person name="Land M."/>
            <person name="Hauser L."/>
            <person name="Kyrpides N."/>
            <person name="Ivanova N."/>
            <person name="Ovchinnikova G."/>
            <person name="Pagani I."/>
            <person name="Rawat S.R."/>
            <person name="Mannisto M."/>
            <person name="Haggblom M.M."/>
            <person name="Woyke T."/>
        </authorList>
    </citation>
    <scope>NUCLEOTIDE SEQUENCE [LARGE SCALE GENOMIC DNA]</scope>
    <source>
        <strain evidence="13">MP5ACTX9</strain>
    </source>
</reference>
<dbReference type="EMBL" id="CP002480">
    <property type="protein sequence ID" value="ADW69919.1"/>
    <property type="molecule type" value="Genomic_DNA"/>
</dbReference>
<dbReference type="STRING" id="1198114.AciX9_2896"/>
<dbReference type="GO" id="GO:0005886">
    <property type="term" value="C:plasma membrane"/>
    <property type="evidence" value="ECO:0007669"/>
    <property type="project" value="UniProtKB-SubCell"/>
</dbReference>
<proteinExistence type="inferred from homology"/>
<keyword evidence="8" id="KW-1278">Translocase</keyword>
<dbReference type="RefSeq" id="WP_013581234.1">
    <property type="nucleotide sequence ID" value="NC_015064.1"/>
</dbReference>
<name>E8WZ04_GRATM</name>
<evidence type="ECO:0000256" key="2">
    <source>
        <dbReference type="ARBA" id="ARBA00005417"/>
    </source>
</evidence>
<keyword evidence="5" id="KW-0997">Cell inner membrane</keyword>
<gene>
    <name evidence="12" type="ordered locus">AciX9_2896</name>
</gene>
<dbReference type="KEGG" id="acm:AciX9_2896"/>
<dbReference type="AlphaFoldDB" id="E8WZ04"/>
<evidence type="ECO:0000256" key="1">
    <source>
        <dbReference type="ARBA" id="ARBA00004417"/>
    </source>
</evidence>
<evidence type="ECO:0000256" key="8">
    <source>
        <dbReference type="ARBA" id="ARBA00022967"/>
    </source>
</evidence>
<keyword evidence="9" id="KW-0472">Membrane</keyword>
<keyword evidence="7" id="KW-0067">ATP-binding</keyword>
<sequence length="326" mass="35558">MNDILNVRIKAGYGTEPILEDVQFDLQQGERLGLVGTSGAGKSTLVLALMGLLPWRRGWIKGEVVLEGVNLLALNERQARQVRGKRIALVPQSPLSALNSALSLQAHFEEAWRAHEEGGGNRFRARIKELLQKVRLPAEGHFLSRKPGEISVGQAQRVVLALALLHRPSVLIADEPTSALDPSTQVEILELLRQSNREDGTTVLYISHDLLSVLQLCDRMAVLQEGRIVECLPVDRIEELARHPATLALLRTLPVPPSVLRKYAERRVASPSTSQGLLQFQAPQGAATQASVSPDKPSGGTNPSGQPSEIIPFSPQSVRRSTTSAY</sequence>
<evidence type="ECO:0000256" key="5">
    <source>
        <dbReference type="ARBA" id="ARBA00022519"/>
    </source>
</evidence>
<dbReference type="PaxDb" id="1198114-AciX9_2896"/>
<dbReference type="InterPro" id="IPR003439">
    <property type="entry name" value="ABC_transporter-like_ATP-bd"/>
</dbReference>
<evidence type="ECO:0000313" key="13">
    <source>
        <dbReference type="Proteomes" id="UP000000343"/>
    </source>
</evidence>
<dbReference type="GO" id="GO:0005524">
    <property type="term" value="F:ATP binding"/>
    <property type="evidence" value="ECO:0007669"/>
    <property type="project" value="UniProtKB-KW"/>
</dbReference>
<evidence type="ECO:0000313" key="12">
    <source>
        <dbReference type="EMBL" id="ADW69919.1"/>
    </source>
</evidence>
<evidence type="ECO:0000259" key="11">
    <source>
        <dbReference type="PROSITE" id="PS50893"/>
    </source>
</evidence>
<evidence type="ECO:0000256" key="4">
    <source>
        <dbReference type="ARBA" id="ARBA00022475"/>
    </source>
</evidence>
<keyword evidence="4" id="KW-1003">Cell membrane</keyword>
<feature type="compositionally biased region" description="Polar residues" evidence="10">
    <location>
        <begin position="314"/>
        <end position="326"/>
    </location>
</feature>
<dbReference type="PANTHER" id="PTHR43297">
    <property type="entry name" value="OLIGOPEPTIDE TRANSPORT ATP-BINDING PROTEIN APPD"/>
    <property type="match status" value="1"/>
</dbReference>
<dbReference type="InterPro" id="IPR027417">
    <property type="entry name" value="P-loop_NTPase"/>
</dbReference>
<dbReference type="PANTHER" id="PTHR43297:SF14">
    <property type="entry name" value="ATPASE AAA-TYPE CORE DOMAIN-CONTAINING PROTEIN"/>
    <property type="match status" value="1"/>
</dbReference>
<comment type="subcellular location">
    <subcellularLocation>
        <location evidence="1">Cell inner membrane</location>
        <topology evidence="1">Peripheral membrane protein</topology>
    </subcellularLocation>
</comment>
<dbReference type="InterPro" id="IPR003593">
    <property type="entry name" value="AAA+_ATPase"/>
</dbReference>
<evidence type="ECO:0000256" key="6">
    <source>
        <dbReference type="ARBA" id="ARBA00022741"/>
    </source>
</evidence>
<feature type="compositionally biased region" description="Polar residues" evidence="10">
    <location>
        <begin position="281"/>
        <end position="292"/>
    </location>
</feature>
<evidence type="ECO:0000256" key="10">
    <source>
        <dbReference type="SAM" id="MobiDB-lite"/>
    </source>
</evidence>
<dbReference type="SMART" id="SM00382">
    <property type="entry name" value="AAA"/>
    <property type="match status" value="1"/>
</dbReference>
<dbReference type="Pfam" id="PF00005">
    <property type="entry name" value="ABC_tran"/>
    <property type="match status" value="1"/>
</dbReference>
<evidence type="ECO:0000256" key="9">
    <source>
        <dbReference type="ARBA" id="ARBA00023136"/>
    </source>
</evidence>